<dbReference type="Proteomes" id="UP000076962">
    <property type="component" value="Unassembled WGS sequence"/>
</dbReference>
<accession>A0A176S650</accession>
<dbReference type="EMBL" id="LUTY01000390">
    <property type="protein sequence ID" value="OAD23404.1"/>
    <property type="molecule type" value="Genomic_DNA"/>
</dbReference>
<proteinExistence type="predicted"/>
<gene>
    <name evidence="1" type="ORF">THIOM_000767</name>
</gene>
<protein>
    <submittedName>
        <fullName evidence="1">Uncharacterized protein</fullName>
    </submittedName>
</protein>
<name>A0A176S650_9GAMM</name>
<keyword evidence="2" id="KW-1185">Reference proteome</keyword>
<evidence type="ECO:0000313" key="2">
    <source>
        <dbReference type="Proteomes" id="UP000076962"/>
    </source>
</evidence>
<evidence type="ECO:0000313" key="1">
    <source>
        <dbReference type="EMBL" id="OAD23404.1"/>
    </source>
</evidence>
<comment type="caution">
    <text evidence="1">The sequence shown here is derived from an EMBL/GenBank/DDBJ whole genome shotgun (WGS) entry which is preliminary data.</text>
</comment>
<reference evidence="1 2" key="1">
    <citation type="submission" date="2016-05" db="EMBL/GenBank/DDBJ databases">
        <title>Single-cell genome of chain-forming Candidatus Thiomargarita nelsonii and comparison to other large sulfur-oxidizing bacteria.</title>
        <authorList>
            <person name="Winkel M."/>
            <person name="Salman V."/>
            <person name="Woyke T."/>
            <person name="Schulz-Vogt H."/>
            <person name="Richter M."/>
            <person name="Flood B."/>
            <person name="Bailey J."/>
            <person name="Amann R."/>
            <person name="Mussmann M."/>
        </authorList>
    </citation>
    <scope>NUCLEOTIDE SEQUENCE [LARGE SCALE GENOMIC DNA]</scope>
    <source>
        <strain evidence="1 2">THI036</strain>
    </source>
</reference>
<sequence>MKEKPHAVKYGAFLIEDGIAHWNRYHGVQVKMAESVSDSCQLEGFWNTHGQEIKNEFNVAMSGLGFWGKYDCVFKFKPKGKGNPGAERSLGNPKDKADILKRLHKGHHIEPIMISSNPFGLYQLKMIGWQADMVSHFGIQKLYYALPVEEYMLTLKALENFLPKKCVGQIIQILNTHHDLLEEIYR</sequence>
<dbReference type="AlphaFoldDB" id="A0A176S650"/>
<organism evidence="1 2">
    <name type="scientific">Candidatus Thiomargarita nelsonii</name>
    <dbReference type="NCBI Taxonomy" id="1003181"/>
    <lineage>
        <taxon>Bacteria</taxon>
        <taxon>Pseudomonadati</taxon>
        <taxon>Pseudomonadota</taxon>
        <taxon>Gammaproteobacteria</taxon>
        <taxon>Thiotrichales</taxon>
        <taxon>Thiotrichaceae</taxon>
        <taxon>Thiomargarita</taxon>
    </lineage>
</organism>